<evidence type="ECO:0008006" key="4">
    <source>
        <dbReference type="Google" id="ProtNLM"/>
    </source>
</evidence>
<proteinExistence type="predicted"/>
<comment type="caution">
    <text evidence="2">The sequence shown here is derived from an EMBL/GenBank/DDBJ whole genome shotgun (WGS) entry which is preliminary data.</text>
</comment>
<dbReference type="AlphaFoldDB" id="A0A6L5Z0D5"/>
<keyword evidence="1" id="KW-0472">Membrane</keyword>
<dbReference type="Proteomes" id="UP000474957">
    <property type="component" value="Unassembled WGS sequence"/>
</dbReference>
<feature type="transmembrane region" description="Helical" evidence="1">
    <location>
        <begin position="164"/>
        <end position="182"/>
    </location>
</feature>
<gene>
    <name evidence="2" type="ORF">GE300_10090</name>
</gene>
<keyword evidence="1" id="KW-0812">Transmembrane</keyword>
<keyword evidence="1" id="KW-1133">Transmembrane helix</keyword>
<feature type="transmembrane region" description="Helical" evidence="1">
    <location>
        <begin position="128"/>
        <end position="152"/>
    </location>
</feature>
<evidence type="ECO:0000313" key="3">
    <source>
        <dbReference type="Proteomes" id="UP000474957"/>
    </source>
</evidence>
<keyword evidence="3" id="KW-1185">Reference proteome</keyword>
<accession>A0A6L5Z0D5</accession>
<evidence type="ECO:0000313" key="2">
    <source>
        <dbReference type="EMBL" id="MSU89958.1"/>
    </source>
</evidence>
<dbReference type="EMBL" id="WIND01000006">
    <property type="protein sequence ID" value="MSU89958.1"/>
    <property type="molecule type" value="Genomic_DNA"/>
</dbReference>
<evidence type="ECO:0000256" key="1">
    <source>
        <dbReference type="SAM" id="Phobius"/>
    </source>
</evidence>
<sequence length="221" mass="24390">MSHQIAEAMLLQSGGTMDARRTSLGDRIVDAWKDMRASTERLIAENPSEHRLLFYVLLSDIIFFLSWALKTVVAPVSGVKAQVPLEIGIWLIAALMLRTASMYGFSAIVTAFVRLFGGTGSWRANRAGIFWGALVAAPFGFLMAAVTVSMSWLEPMFPILREDWIALPPYWISLVPFLWFISQGVAQANGFRKNAAVFLAMSGVALALMLVAMYLRKIGVL</sequence>
<dbReference type="RefSeq" id="WP_154446444.1">
    <property type="nucleotide sequence ID" value="NZ_WIND01000006.1"/>
</dbReference>
<organism evidence="2 3">
    <name type="scientific">Halovulum marinum</name>
    <dbReference type="NCBI Taxonomy" id="2662447"/>
    <lineage>
        <taxon>Bacteria</taxon>
        <taxon>Pseudomonadati</taxon>
        <taxon>Pseudomonadota</taxon>
        <taxon>Alphaproteobacteria</taxon>
        <taxon>Rhodobacterales</taxon>
        <taxon>Paracoccaceae</taxon>
        <taxon>Halovulum</taxon>
    </lineage>
</organism>
<reference evidence="2 3" key="1">
    <citation type="submission" date="2019-10" db="EMBL/GenBank/DDBJ databases">
        <title>Cognatihalovulum marinum gen. nov. sp. nov., a new member of the family Rhodobacteraceae isolated from deep seawater of the Northwest Indian Ocean.</title>
        <authorList>
            <person name="Ruan C."/>
            <person name="Wang J."/>
            <person name="Zheng X."/>
            <person name="Song L."/>
            <person name="Zhu Y."/>
            <person name="Huang Y."/>
            <person name="Lu Z."/>
            <person name="Du W."/>
            <person name="Huang L."/>
            <person name="Dai X."/>
        </authorList>
    </citation>
    <scope>NUCLEOTIDE SEQUENCE [LARGE SCALE GENOMIC DNA]</scope>
    <source>
        <strain evidence="2 3">2CG4</strain>
    </source>
</reference>
<protein>
    <recommendedName>
        <fullName evidence="4">Yip1 domain-containing protein</fullName>
    </recommendedName>
</protein>
<name>A0A6L5Z0D5_9RHOB</name>
<feature type="transmembrane region" description="Helical" evidence="1">
    <location>
        <begin position="194"/>
        <end position="215"/>
    </location>
</feature>
<feature type="transmembrane region" description="Helical" evidence="1">
    <location>
        <begin position="52"/>
        <end position="69"/>
    </location>
</feature>
<feature type="transmembrane region" description="Helical" evidence="1">
    <location>
        <begin position="89"/>
        <end position="116"/>
    </location>
</feature>